<keyword evidence="1" id="KW-0175">Coiled coil</keyword>
<sequence length="234" mass="27735">MEAIFHTTAIFRQLYEQIPPLVPEDVQHDMKQALEQVEVNMHLTQDELEQTMISFAKKVWPYREAFFEFYTIYEGSLGEQILIRKFSYEMKKKYDLFRESGGSFRDLHTGGGAIHVFSSEERTQLCEALIQMRQELLAYTKQKVCTTDKKKYEQRIAEFTRILSDIEQQLDQLRERADNEQEHPELASEIREHIRGFEHGLCLLGPRLNYEAVCRSHEFFDTRKQQKQAHAHTL</sequence>
<protein>
    <submittedName>
        <fullName evidence="2">Uncharacterized protein</fullName>
    </submittedName>
</protein>
<comment type="caution">
    <text evidence="2">The sequence shown here is derived from an EMBL/GenBank/DDBJ whole genome shotgun (WGS) entry which is preliminary data.</text>
</comment>
<dbReference type="Proteomes" id="UP000176282">
    <property type="component" value="Unassembled WGS sequence"/>
</dbReference>
<gene>
    <name evidence="2" type="ORF">A3J66_04320</name>
</gene>
<accession>A0A1F6M496</accession>
<proteinExistence type="predicted"/>
<dbReference type="EMBL" id="MFQB01000035">
    <property type="protein sequence ID" value="OGH66481.1"/>
    <property type="molecule type" value="Genomic_DNA"/>
</dbReference>
<evidence type="ECO:0000313" key="3">
    <source>
        <dbReference type="Proteomes" id="UP000176282"/>
    </source>
</evidence>
<feature type="coiled-coil region" evidence="1">
    <location>
        <begin position="149"/>
        <end position="183"/>
    </location>
</feature>
<name>A0A1F6M496_9BACT</name>
<dbReference type="AlphaFoldDB" id="A0A1F6M496"/>
<evidence type="ECO:0000313" key="2">
    <source>
        <dbReference type="EMBL" id="OGH66481.1"/>
    </source>
</evidence>
<organism evidence="2 3">
    <name type="scientific">Candidatus Magasanikbacteria bacterium RIFCSPHIGHO2_02_FULL_47_14</name>
    <dbReference type="NCBI Taxonomy" id="1798680"/>
    <lineage>
        <taxon>Bacteria</taxon>
        <taxon>Candidatus Magasanikiibacteriota</taxon>
    </lineage>
</organism>
<reference evidence="2 3" key="1">
    <citation type="journal article" date="2016" name="Nat. Commun.">
        <title>Thousands of microbial genomes shed light on interconnected biogeochemical processes in an aquifer system.</title>
        <authorList>
            <person name="Anantharaman K."/>
            <person name="Brown C.T."/>
            <person name="Hug L.A."/>
            <person name="Sharon I."/>
            <person name="Castelle C.J."/>
            <person name="Probst A.J."/>
            <person name="Thomas B.C."/>
            <person name="Singh A."/>
            <person name="Wilkins M.J."/>
            <person name="Karaoz U."/>
            <person name="Brodie E.L."/>
            <person name="Williams K.H."/>
            <person name="Hubbard S.S."/>
            <person name="Banfield J.F."/>
        </authorList>
    </citation>
    <scope>NUCLEOTIDE SEQUENCE [LARGE SCALE GENOMIC DNA]</scope>
</reference>
<evidence type="ECO:0000256" key="1">
    <source>
        <dbReference type="SAM" id="Coils"/>
    </source>
</evidence>